<proteinExistence type="predicted"/>
<dbReference type="RefSeq" id="WP_253802105.1">
    <property type="nucleotide sequence ID" value="NZ_BAAAUB010000105.1"/>
</dbReference>
<feature type="domain" description="Helicase ATP-binding" evidence="3">
    <location>
        <begin position="607"/>
        <end position="763"/>
    </location>
</feature>
<evidence type="ECO:0000313" key="5">
    <source>
        <dbReference type="EMBL" id="MCP2312746.1"/>
    </source>
</evidence>
<dbReference type="Proteomes" id="UP001206483">
    <property type="component" value="Unassembled WGS sequence"/>
</dbReference>
<dbReference type="PROSITE" id="PS51194">
    <property type="entry name" value="HELICASE_CTER"/>
    <property type="match status" value="1"/>
</dbReference>
<protein>
    <submittedName>
        <fullName evidence="5">Superfamily II DNA or RNA helicase</fullName>
    </submittedName>
</protein>
<dbReference type="InterPro" id="IPR027417">
    <property type="entry name" value="P-loop_NTPase"/>
</dbReference>
<dbReference type="Pfam" id="PF12419">
    <property type="entry name" value="DUF3670"/>
    <property type="match status" value="1"/>
</dbReference>
<keyword evidence="5" id="KW-0067">ATP-binding</keyword>
<dbReference type="PANTHER" id="PTHR10799">
    <property type="entry name" value="SNF2/RAD54 HELICASE FAMILY"/>
    <property type="match status" value="1"/>
</dbReference>
<dbReference type="SMART" id="SM00487">
    <property type="entry name" value="DEXDc"/>
    <property type="match status" value="1"/>
</dbReference>
<keyword evidence="5" id="KW-0347">Helicase</keyword>
<dbReference type="InterPro" id="IPR014001">
    <property type="entry name" value="Helicase_ATP-bd"/>
</dbReference>
<dbReference type="PROSITE" id="PS51192">
    <property type="entry name" value="HELICASE_ATP_BIND_1"/>
    <property type="match status" value="1"/>
</dbReference>
<dbReference type="CDD" id="cd18012">
    <property type="entry name" value="DEXQc_arch_SWI2_SNF2"/>
    <property type="match status" value="1"/>
</dbReference>
<evidence type="ECO:0000256" key="1">
    <source>
        <dbReference type="ARBA" id="ARBA00022801"/>
    </source>
</evidence>
<dbReference type="Gene3D" id="3.40.50.10810">
    <property type="entry name" value="Tandem AAA-ATPase domain"/>
    <property type="match status" value="1"/>
</dbReference>
<dbReference type="InterPro" id="IPR000330">
    <property type="entry name" value="SNF2_N"/>
</dbReference>
<dbReference type="InterPro" id="IPR049730">
    <property type="entry name" value="SNF2/RAD54-like_C"/>
</dbReference>
<evidence type="ECO:0000259" key="3">
    <source>
        <dbReference type="PROSITE" id="PS51192"/>
    </source>
</evidence>
<comment type="caution">
    <text evidence="5">The sequence shown here is derived from an EMBL/GenBank/DDBJ whole genome shotgun (WGS) entry which is preliminary data.</text>
</comment>
<organism evidence="5 6">
    <name type="scientific">Kitasatospora paracochleata</name>
    <dbReference type="NCBI Taxonomy" id="58354"/>
    <lineage>
        <taxon>Bacteria</taxon>
        <taxon>Bacillati</taxon>
        <taxon>Actinomycetota</taxon>
        <taxon>Actinomycetes</taxon>
        <taxon>Kitasatosporales</taxon>
        <taxon>Streptomycetaceae</taxon>
        <taxon>Kitasatospora</taxon>
    </lineage>
</organism>
<dbReference type="InterPro" id="IPR001650">
    <property type="entry name" value="Helicase_C-like"/>
</dbReference>
<dbReference type="SMART" id="SM00490">
    <property type="entry name" value="HELICc"/>
    <property type="match status" value="1"/>
</dbReference>
<name>A0ABT1J7Q3_9ACTN</name>
<dbReference type="InterPro" id="IPR038718">
    <property type="entry name" value="SNF2-like_sf"/>
</dbReference>
<feature type="domain" description="Helicase C-terminal" evidence="4">
    <location>
        <begin position="889"/>
        <end position="1045"/>
    </location>
</feature>
<keyword evidence="5" id="KW-0547">Nucleotide-binding</keyword>
<evidence type="ECO:0000259" key="4">
    <source>
        <dbReference type="PROSITE" id="PS51194"/>
    </source>
</evidence>
<feature type="region of interest" description="Disordered" evidence="2">
    <location>
        <begin position="239"/>
        <end position="279"/>
    </location>
</feature>
<dbReference type="SUPFAM" id="SSF52540">
    <property type="entry name" value="P-loop containing nucleoside triphosphate hydrolases"/>
    <property type="match status" value="2"/>
</dbReference>
<dbReference type="Pfam" id="PF00176">
    <property type="entry name" value="SNF2-rel_dom"/>
    <property type="match status" value="1"/>
</dbReference>
<evidence type="ECO:0000313" key="6">
    <source>
        <dbReference type="Proteomes" id="UP001206483"/>
    </source>
</evidence>
<sequence length="1062" mass="113988">MYALHALWRADDRLALWAEDAAAFHDRPERGATGAGGHGATAHPYACSAADVARLLAGIGPALGWLADQGAERWTGLRLPTLGARPTPSPDLPIGATARGRTLDPWRVPGLLFEPAEAAQLLGALHDPHWPGATAELPDGTSTEIAYGASLRWLTAVHDLAWRLVGRGRLLPALEQEGDTWYARWQPALDGPARTEAAALAAGCPPVCRAEYGPAEPTGARLLDRVLTTLVDREARTALAAPADLDAPARPTEPAGTSASPPPSSTARRAAASSGADWSAALSGADGRLAEPPPEGVAERLAGWRASRPEPGPVRLDFRLSEPLGAAADDPEGTAPAEVWRLDLLVRAADRPSLVVPAAELWTGGPGRDALAHAVTGPPTDPADRTDPTEAFLAELDRATRLRPELRVALHRTRPSGLDLDRAGALAFLREAAPALAAAGFGVLLPAWWQRRPRLGLALTARTVPAPGAVKRTAQVDRDAVLAFDWQVSLGELTLTRQELDDLAGAQQGLVRLRGRWVEVDAEQIAAAVRFLARRGSADLGPADLLRLALDDSVSVDGFLVTAVHADGPLGDLLAGRTGTAPDRPEPPRDFTGTLRPYQQRGLAWLDALGRLGLGAVLADDMGLGKTVQTLALLALEKSRGASGPVLLVCPMSLVGNWQREAERFAPGLRVQVHHGADRTAPDPAADLVITTYGLVQRDVAQLRRIRWRRIVADEAQHIKNHGARQSRAVRSLRSGPRIALTGTPVENRLAELHAVLDFANPGLFGSPESFKERFAVPIEQSGNTEVAARLRRLTAPFVLRRAKTDPAVIDDLPAKQEFTVRCNLTAEQAGLYQAVVADLLQRLGGIRGVERRGAVLAAIGRLKQVCNHPAQLLHDGSPLGQRSGKVERLEALLREALDEGDRTLVFTQYAEFGELLHPYLRGRLGEEVLYLHGGVPKARRDELVARFQAADGPRVFLLSLKAGGTGLNLSAANQVIHLDRWWNPAVEDQATDRAHRIGQRREVQVRRLVCVGTVEERIAELLDAKRAVADAVIAPGEQWLTELPTERLRELLTLSADAMGE</sequence>
<dbReference type="GO" id="GO:0004386">
    <property type="term" value="F:helicase activity"/>
    <property type="evidence" value="ECO:0007669"/>
    <property type="project" value="UniProtKB-KW"/>
</dbReference>
<dbReference type="Pfam" id="PF00271">
    <property type="entry name" value="Helicase_C"/>
    <property type="match status" value="1"/>
</dbReference>
<gene>
    <name evidence="5" type="ORF">FHR36_005927</name>
</gene>
<dbReference type="EMBL" id="JAMZDX010000006">
    <property type="protein sequence ID" value="MCP2312746.1"/>
    <property type="molecule type" value="Genomic_DNA"/>
</dbReference>
<dbReference type="CDD" id="cd18793">
    <property type="entry name" value="SF2_C_SNF"/>
    <property type="match status" value="1"/>
</dbReference>
<keyword evidence="1" id="KW-0378">Hydrolase</keyword>
<keyword evidence="6" id="KW-1185">Reference proteome</keyword>
<dbReference type="InterPro" id="IPR022138">
    <property type="entry name" value="DUF3670"/>
</dbReference>
<accession>A0ABT1J7Q3</accession>
<reference evidence="5 6" key="1">
    <citation type="submission" date="2022-06" db="EMBL/GenBank/DDBJ databases">
        <title>Sequencing the genomes of 1000 actinobacteria strains.</title>
        <authorList>
            <person name="Klenk H.-P."/>
        </authorList>
    </citation>
    <scope>NUCLEOTIDE SEQUENCE [LARGE SCALE GENOMIC DNA]</scope>
    <source>
        <strain evidence="5 6">DSM 41656</strain>
    </source>
</reference>
<dbReference type="Gene3D" id="3.40.50.300">
    <property type="entry name" value="P-loop containing nucleotide triphosphate hydrolases"/>
    <property type="match status" value="1"/>
</dbReference>
<evidence type="ECO:0000256" key="2">
    <source>
        <dbReference type="SAM" id="MobiDB-lite"/>
    </source>
</evidence>